<proteinExistence type="predicted"/>
<organism evidence="4 5">
    <name type="scientific">Pedobacter hiemivivus</name>
    <dbReference type="NCBI Taxonomy" id="2530454"/>
    <lineage>
        <taxon>Bacteria</taxon>
        <taxon>Pseudomonadati</taxon>
        <taxon>Bacteroidota</taxon>
        <taxon>Sphingobacteriia</taxon>
        <taxon>Sphingobacteriales</taxon>
        <taxon>Sphingobacteriaceae</taxon>
        <taxon>Pedobacter</taxon>
    </lineage>
</organism>
<dbReference type="Gene3D" id="3.55.50.30">
    <property type="match status" value="1"/>
</dbReference>
<feature type="transmembrane region" description="Helical" evidence="1">
    <location>
        <begin position="74"/>
        <end position="94"/>
    </location>
</feature>
<sequence length="312" mass="35955">MTNKEKAKDLLDRFLRDEVNAAERVLLDSWYSSFQKKISRSKIERDELEAEIFIEIAAHIYTPKKYLFPGILQYLKYAAVVLFVSALGMAAWVWNNSRLNEFAIASTQSGQTKKITLTDGSVIQLWPLSKVRYPLHFHADKREVELLEGQAFFNIHHEQRRPFRVALPEGLYTHVLGTSFTISAFHHSEKIEVVVHSGKVAIGNKVEVLGMLVKGEQFAYHKNSHLTTITQVLKPIPKIRFSGSSMLDVIKELENTFAIKISLQPRIGLEKLRFTGTFTTDQQPEKILWLLSRIHRFQFHVSADKKTFKIFK</sequence>
<feature type="domain" description="Protein FecR C-terminal" evidence="3">
    <location>
        <begin position="239"/>
        <end position="305"/>
    </location>
</feature>
<evidence type="ECO:0000256" key="1">
    <source>
        <dbReference type="SAM" id="Phobius"/>
    </source>
</evidence>
<dbReference type="EMBL" id="SJSM01000002">
    <property type="protein sequence ID" value="TCC98523.1"/>
    <property type="molecule type" value="Genomic_DNA"/>
</dbReference>
<dbReference type="PIRSF" id="PIRSF018266">
    <property type="entry name" value="FecR"/>
    <property type="match status" value="1"/>
</dbReference>
<keyword evidence="1" id="KW-0472">Membrane</keyword>
<gene>
    <name evidence="4" type="ORF">EZ444_04360</name>
</gene>
<dbReference type="Gene3D" id="2.60.120.1440">
    <property type="match status" value="1"/>
</dbReference>
<dbReference type="InterPro" id="IPR006860">
    <property type="entry name" value="FecR"/>
</dbReference>
<dbReference type="AlphaFoldDB" id="A0A4R0NGW5"/>
<dbReference type="OrthoDB" id="1452822at2"/>
<dbReference type="Pfam" id="PF04773">
    <property type="entry name" value="FecR"/>
    <property type="match status" value="1"/>
</dbReference>
<keyword evidence="1" id="KW-1133">Transmembrane helix</keyword>
<dbReference type="RefSeq" id="WP_131607506.1">
    <property type="nucleotide sequence ID" value="NZ_SJSM01000002.1"/>
</dbReference>
<dbReference type="Proteomes" id="UP000291117">
    <property type="component" value="Unassembled WGS sequence"/>
</dbReference>
<feature type="domain" description="FecR protein" evidence="2">
    <location>
        <begin position="106"/>
        <end position="200"/>
    </location>
</feature>
<protein>
    <submittedName>
        <fullName evidence="4">FecR family protein</fullName>
    </submittedName>
</protein>
<dbReference type="PANTHER" id="PTHR30273:SF2">
    <property type="entry name" value="PROTEIN FECR"/>
    <property type="match status" value="1"/>
</dbReference>
<name>A0A4R0NGW5_9SPHI</name>
<dbReference type="PANTHER" id="PTHR30273">
    <property type="entry name" value="PERIPLASMIC SIGNAL SENSOR AND SIGMA FACTOR ACTIVATOR FECR-RELATED"/>
    <property type="match status" value="1"/>
</dbReference>
<evidence type="ECO:0000313" key="4">
    <source>
        <dbReference type="EMBL" id="TCC98523.1"/>
    </source>
</evidence>
<evidence type="ECO:0000259" key="3">
    <source>
        <dbReference type="Pfam" id="PF16344"/>
    </source>
</evidence>
<reference evidence="4 5" key="1">
    <citation type="submission" date="2019-02" db="EMBL/GenBank/DDBJ databases">
        <title>Pedobacter sp. RP-3-8 sp. nov., isolated from Arctic soil.</title>
        <authorList>
            <person name="Dahal R.H."/>
        </authorList>
    </citation>
    <scope>NUCLEOTIDE SEQUENCE [LARGE SCALE GENOMIC DNA]</scope>
    <source>
        <strain evidence="4 5">RP-3-8</strain>
    </source>
</reference>
<dbReference type="InterPro" id="IPR012373">
    <property type="entry name" value="Ferrdict_sens_TM"/>
</dbReference>
<comment type="caution">
    <text evidence="4">The sequence shown here is derived from an EMBL/GenBank/DDBJ whole genome shotgun (WGS) entry which is preliminary data.</text>
</comment>
<keyword evidence="1" id="KW-0812">Transmembrane</keyword>
<evidence type="ECO:0000259" key="2">
    <source>
        <dbReference type="Pfam" id="PF04773"/>
    </source>
</evidence>
<dbReference type="GO" id="GO:0016989">
    <property type="term" value="F:sigma factor antagonist activity"/>
    <property type="evidence" value="ECO:0007669"/>
    <property type="project" value="TreeGrafter"/>
</dbReference>
<dbReference type="InterPro" id="IPR032508">
    <property type="entry name" value="FecR_C"/>
</dbReference>
<evidence type="ECO:0000313" key="5">
    <source>
        <dbReference type="Proteomes" id="UP000291117"/>
    </source>
</evidence>
<keyword evidence="5" id="KW-1185">Reference proteome</keyword>
<dbReference type="Pfam" id="PF16344">
    <property type="entry name" value="FecR_C"/>
    <property type="match status" value="1"/>
</dbReference>
<accession>A0A4R0NGW5</accession>